<dbReference type="Gene3D" id="3.40.50.620">
    <property type="entry name" value="HUPs"/>
    <property type="match status" value="1"/>
</dbReference>
<dbReference type="InterPro" id="IPR014729">
    <property type="entry name" value="Rossmann-like_a/b/a_fold"/>
</dbReference>
<dbReference type="PANTHER" id="PTHR45937:SF1">
    <property type="entry name" value="ASPARAGINE SYNTHETASE DOMAIN-CONTAINING PROTEIN 1"/>
    <property type="match status" value="1"/>
</dbReference>
<dbReference type="SUPFAM" id="SSF52402">
    <property type="entry name" value="Adenine nucleotide alpha hydrolases-like"/>
    <property type="match status" value="1"/>
</dbReference>
<evidence type="ECO:0000256" key="3">
    <source>
        <dbReference type="ARBA" id="ARBA00022962"/>
    </source>
</evidence>
<protein>
    <submittedName>
        <fullName evidence="4">Uncharacterized protein</fullName>
    </submittedName>
</protein>
<keyword evidence="2" id="KW-0061">Asparagine biosynthesis</keyword>
<dbReference type="AlphaFoldDB" id="A0AAV0B4I2"/>
<sequence>MTEYAEHKEKTIELMRPNLTVMDLNIAAALYFATQWIGSRQLNTQKGFLGTSVTYRTPAQVRYPLLDRRVIDLLSGLPVHLKCDHGLGKGFGDSLLLRGLANGLRLVESCTLPKQAIQFGAQSARLDENSKGQFHSNYNRERVQA</sequence>
<comment type="caution">
    <text evidence="4">The sequence shown here is derived from an EMBL/GenBank/DDBJ whole genome shotgun (WGS) entry which is preliminary data.</text>
</comment>
<keyword evidence="1" id="KW-0028">Amino-acid biosynthesis</keyword>
<keyword evidence="5" id="KW-1185">Reference proteome</keyword>
<dbReference type="GO" id="GO:0006529">
    <property type="term" value="P:asparagine biosynthetic process"/>
    <property type="evidence" value="ECO:0007669"/>
    <property type="project" value="UniProtKB-KW"/>
</dbReference>
<evidence type="ECO:0000313" key="5">
    <source>
        <dbReference type="Proteomes" id="UP001153365"/>
    </source>
</evidence>
<dbReference type="Proteomes" id="UP001153365">
    <property type="component" value="Unassembled WGS sequence"/>
</dbReference>
<evidence type="ECO:0000313" key="4">
    <source>
        <dbReference type="EMBL" id="CAH7677405.1"/>
    </source>
</evidence>
<reference evidence="4" key="1">
    <citation type="submission" date="2022-06" db="EMBL/GenBank/DDBJ databases">
        <authorList>
            <consortium name="SYNGENTA / RWTH Aachen University"/>
        </authorList>
    </citation>
    <scope>NUCLEOTIDE SEQUENCE</scope>
</reference>
<gene>
    <name evidence="4" type="ORF">PPACK8108_LOCUS12557</name>
</gene>
<evidence type="ECO:0000256" key="2">
    <source>
        <dbReference type="ARBA" id="ARBA00022888"/>
    </source>
</evidence>
<dbReference type="EMBL" id="CALTRL010003031">
    <property type="protein sequence ID" value="CAH7677405.1"/>
    <property type="molecule type" value="Genomic_DNA"/>
</dbReference>
<organism evidence="4 5">
    <name type="scientific">Phakopsora pachyrhizi</name>
    <name type="common">Asian soybean rust disease fungus</name>
    <dbReference type="NCBI Taxonomy" id="170000"/>
    <lineage>
        <taxon>Eukaryota</taxon>
        <taxon>Fungi</taxon>
        <taxon>Dikarya</taxon>
        <taxon>Basidiomycota</taxon>
        <taxon>Pucciniomycotina</taxon>
        <taxon>Pucciniomycetes</taxon>
        <taxon>Pucciniales</taxon>
        <taxon>Phakopsoraceae</taxon>
        <taxon>Phakopsora</taxon>
    </lineage>
</organism>
<dbReference type="InterPro" id="IPR051857">
    <property type="entry name" value="Asn_synthetase_domain"/>
</dbReference>
<dbReference type="PANTHER" id="PTHR45937">
    <property type="entry name" value="ASPARAGINE SYNTHETASE DOMAIN-CONTAINING PROTEIN 1"/>
    <property type="match status" value="1"/>
</dbReference>
<evidence type="ECO:0000256" key="1">
    <source>
        <dbReference type="ARBA" id="ARBA00022605"/>
    </source>
</evidence>
<proteinExistence type="predicted"/>
<keyword evidence="3" id="KW-0315">Glutamine amidotransferase</keyword>
<accession>A0AAV0B4I2</accession>
<name>A0AAV0B4I2_PHAPC</name>